<name>A0A259U3C6_9BACT</name>
<dbReference type="GO" id="GO:0006508">
    <property type="term" value="P:proteolysis"/>
    <property type="evidence" value="ECO:0007669"/>
    <property type="project" value="UniProtKB-KW"/>
</dbReference>
<dbReference type="EMBL" id="MQWB01000001">
    <property type="protein sequence ID" value="OZC04519.1"/>
    <property type="molecule type" value="Genomic_DNA"/>
</dbReference>
<evidence type="ECO:0000259" key="6">
    <source>
        <dbReference type="Pfam" id="PF02897"/>
    </source>
</evidence>
<evidence type="ECO:0000313" key="7">
    <source>
        <dbReference type="EMBL" id="OZC04519.1"/>
    </source>
</evidence>
<evidence type="ECO:0000256" key="3">
    <source>
        <dbReference type="ARBA" id="ARBA00022825"/>
    </source>
</evidence>
<sequence>MTATSVAAQIPPEAQPADAPGDPYIWLEDVEGERAMEWVEAQNARSAEALQAVPEYEALYADALEVITSDDRIAYPSIMGDWLYNFWTDEDNERGLWRRTSWESYLGGEPEWETVLDIDALGEAEGVNWAYKGSSCLAPDYERCLVRLSRGGADAVETREFDLTTKTFVASGFSLPESKGAVAWLSEDELLVATDFGEGSMTTSGYPRVVKRWQRGTPLAEAETVFEGEAEDVGSWASALKRGDEIIGAVAHRPSFFEGSLHVMHEGELVRLDLPLDADPGIVGDHMTLYLRSDWDAGGEAYTAGSLLAIDYDAFLGGSRDFQAVFVPTERQTVEGTSSTKNTFLVSLLDNVNGELRQFRFEGGEWVGRTVDAPDFGSVSVVSTSDDDDRFFFTYSSFLQPTTLYLASGDGTTREVTQLPAEFDASGLSVQQWEATSADGTRVPYFIVAPEALAMDGSNPTQLYGYGGFEVSLTPSYGGLLGKTWLERGGVYVLANIRGGGEFGPAWHRSAQRENRQRAFDDFIAVAEDLIARGVTSPEHLGIRGGSNGGLLTGTVMTQRSDLFNGVVISVPLLDMRRYHTLLAGASWMAEYGDPDNPEDWAFISQYSPYQNLREDADYPRPLFTTTTRDDRVHPGHARKMAAKMLAMGYDVDYVENTEGGHGSGVTPAQQATMWASIYSYLWRQLGG</sequence>
<dbReference type="InParanoid" id="A0A259U3C6"/>
<feature type="domain" description="Peptidase S9 prolyl oligopeptidase catalytic" evidence="5">
    <location>
        <begin position="485"/>
        <end position="687"/>
    </location>
</feature>
<dbReference type="InterPro" id="IPR001375">
    <property type="entry name" value="Peptidase_S9_cat"/>
</dbReference>
<dbReference type="Gene3D" id="3.40.50.1820">
    <property type="entry name" value="alpha/beta hydrolase"/>
    <property type="match status" value="1"/>
</dbReference>
<dbReference type="SUPFAM" id="SSF50993">
    <property type="entry name" value="Peptidase/esterase 'gauge' domain"/>
    <property type="match status" value="1"/>
</dbReference>
<comment type="caution">
    <text evidence="7">The sequence shown here is derived from an EMBL/GenBank/DDBJ whole genome shotgun (WGS) entry which is preliminary data.</text>
</comment>
<protein>
    <submittedName>
        <fullName evidence="7">S9 family peptidase</fullName>
    </submittedName>
</protein>
<dbReference type="GO" id="GO:0005829">
    <property type="term" value="C:cytosol"/>
    <property type="evidence" value="ECO:0007669"/>
    <property type="project" value="TreeGrafter"/>
</dbReference>
<keyword evidence="8" id="KW-1185">Reference proteome</keyword>
<dbReference type="Proteomes" id="UP000216446">
    <property type="component" value="Unassembled WGS sequence"/>
</dbReference>
<dbReference type="PANTHER" id="PTHR42881:SF13">
    <property type="entry name" value="PROLYL ENDOPEPTIDASE"/>
    <property type="match status" value="1"/>
</dbReference>
<dbReference type="AlphaFoldDB" id="A0A259U3C6"/>
<evidence type="ECO:0000256" key="1">
    <source>
        <dbReference type="ARBA" id="ARBA00022670"/>
    </source>
</evidence>
<organism evidence="7 8">
    <name type="scientific">Rubricoccus marinus</name>
    <dbReference type="NCBI Taxonomy" id="716817"/>
    <lineage>
        <taxon>Bacteria</taxon>
        <taxon>Pseudomonadati</taxon>
        <taxon>Rhodothermota</taxon>
        <taxon>Rhodothermia</taxon>
        <taxon>Rhodothermales</taxon>
        <taxon>Rubricoccaceae</taxon>
        <taxon>Rubricoccus</taxon>
    </lineage>
</organism>
<dbReference type="PANTHER" id="PTHR42881">
    <property type="entry name" value="PROLYL ENDOPEPTIDASE"/>
    <property type="match status" value="1"/>
</dbReference>
<dbReference type="Gene3D" id="2.130.10.120">
    <property type="entry name" value="Prolyl oligopeptidase, N-terminal domain"/>
    <property type="match status" value="1"/>
</dbReference>
<evidence type="ECO:0000256" key="2">
    <source>
        <dbReference type="ARBA" id="ARBA00022801"/>
    </source>
</evidence>
<dbReference type="InterPro" id="IPR002470">
    <property type="entry name" value="Peptidase_S9A"/>
</dbReference>
<keyword evidence="3" id="KW-0720">Serine protease</keyword>
<dbReference type="InterPro" id="IPR023302">
    <property type="entry name" value="Pept_S9A_N"/>
</dbReference>
<feature type="domain" description="Peptidase S9A N-terminal" evidence="6">
    <location>
        <begin position="17"/>
        <end position="418"/>
    </location>
</feature>
<keyword evidence="2" id="KW-0378">Hydrolase</keyword>
<dbReference type="InterPro" id="IPR051167">
    <property type="entry name" value="Prolyl_oligopep/macrocyclase"/>
</dbReference>
<dbReference type="GO" id="GO:0070012">
    <property type="term" value="F:oligopeptidase activity"/>
    <property type="evidence" value="ECO:0007669"/>
    <property type="project" value="TreeGrafter"/>
</dbReference>
<evidence type="ECO:0000256" key="4">
    <source>
        <dbReference type="SAM" id="MobiDB-lite"/>
    </source>
</evidence>
<dbReference type="FunCoup" id="A0A259U3C6">
    <property type="interactions" value="404"/>
</dbReference>
<feature type="region of interest" description="Disordered" evidence="4">
    <location>
        <begin position="1"/>
        <end position="22"/>
    </location>
</feature>
<dbReference type="InterPro" id="IPR029058">
    <property type="entry name" value="AB_hydrolase_fold"/>
</dbReference>
<reference evidence="7 8" key="1">
    <citation type="submission" date="2016-11" db="EMBL/GenBank/DDBJ databases">
        <title>Study of marine rhodopsin-containing bacteria.</title>
        <authorList>
            <person name="Yoshizawa S."/>
            <person name="Kumagai Y."/>
            <person name="Kogure K."/>
        </authorList>
    </citation>
    <scope>NUCLEOTIDE SEQUENCE [LARGE SCALE GENOMIC DNA]</scope>
    <source>
        <strain evidence="7 8">SG-29</strain>
    </source>
</reference>
<accession>A0A259U3C6</accession>
<keyword evidence="1" id="KW-0645">Protease</keyword>
<dbReference type="PRINTS" id="PR00862">
    <property type="entry name" value="PROLIGOPTASE"/>
</dbReference>
<evidence type="ECO:0000259" key="5">
    <source>
        <dbReference type="Pfam" id="PF00326"/>
    </source>
</evidence>
<evidence type="ECO:0000313" key="8">
    <source>
        <dbReference type="Proteomes" id="UP000216446"/>
    </source>
</evidence>
<dbReference type="SUPFAM" id="SSF53474">
    <property type="entry name" value="alpha/beta-Hydrolases"/>
    <property type="match status" value="1"/>
</dbReference>
<gene>
    <name evidence="7" type="ORF">BSZ36_00600</name>
</gene>
<proteinExistence type="predicted"/>
<dbReference type="Pfam" id="PF00326">
    <property type="entry name" value="Peptidase_S9"/>
    <property type="match status" value="1"/>
</dbReference>
<dbReference type="GO" id="GO:0004252">
    <property type="term" value="F:serine-type endopeptidase activity"/>
    <property type="evidence" value="ECO:0007669"/>
    <property type="project" value="InterPro"/>
</dbReference>
<dbReference type="Pfam" id="PF02897">
    <property type="entry name" value="Peptidase_S9_N"/>
    <property type="match status" value="1"/>
</dbReference>